<dbReference type="PIRSF" id="PIRSF001439">
    <property type="entry name" value="CryM"/>
    <property type="match status" value="1"/>
</dbReference>
<reference evidence="2 3" key="1">
    <citation type="submission" date="2017-04" db="EMBL/GenBank/DDBJ databases">
        <title>Genome Sequence of the Model Brown-Rot Fungus Postia placenta SB12.</title>
        <authorList>
            <consortium name="DOE Joint Genome Institute"/>
            <person name="Gaskell J."/>
            <person name="Kersten P."/>
            <person name="Larrondo L.F."/>
            <person name="Canessa P."/>
            <person name="Martinez D."/>
            <person name="Hibbett D."/>
            <person name="Schmoll M."/>
            <person name="Kubicek C.P."/>
            <person name="Martinez A.T."/>
            <person name="Yadav J."/>
            <person name="Master E."/>
            <person name="Magnuson J.K."/>
            <person name="James T."/>
            <person name="Yaver D."/>
            <person name="Berka R."/>
            <person name="Labutti K."/>
            <person name="Lipzen A."/>
            <person name="Aerts A."/>
            <person name="Barry K."/>
            <person name="Henrissat B."/>
            <person name="Blanchette R."/>
            <person name="Grigoriev I."/>
            <person name="Cullen D."/>
        </authorList>
    </citation>
    <scope>NUCLEOTIDE SEQUENCE [LARGE SCALE GENOMIC DNA]</scope>
    <source>
        <strain evidence="2 3">MAD-698-R-SB12</strain>
    </source>
</reference>
<dbReference type="InterPro" id="IPR036291">
    <property type="entry name" value="NAD(P)-bd_dom_sf"/>
</dbReference>
<dbReference type="SUPFAM" id="SSF51735">
    <property type="entry name" value="NAD(P)-binding Rossmann-fold domains"/>
    <property type="match status" value="1"/>
</dbReference>
<dbReference type="RefSeq" id="XP_024339604.1">
    <property type="nucleotide sequence ID" value="XM_024482682.1"/>
</dbReference>
<dbReference type="OrthoDB" id="41492at2759"/>
<name>A0A1X6N2S4_9APHY</name>
<dbReference type="STRING" id="670580.A0A1X6N2S4"/>
<dbReference type="GeneID" id="36327631"/>
<gene>
    <name evidence="2" type="ORF">POSPLADRAFT_1074248</name>
</gene>
<dbReference type="AlphaFoldDB" id="A0A1X6N2S4"/>
<keyword evidence="3" id="KW-1185">Reference proteome</keyword>
<evidence type="ECO:0008006" key="4">
    <source>
        <dbReference type="Google" id="ProtNLM"/>
    </source>
</evidence>
<evidence type="ECO:0000313" key="2">
    <source>
        <dbReference type="EMBL" id="OSX62810.1"/>
    </source>
</evidence>
<dbReference type="Gene3D" id="3.40.50.720">
    <property type="entry name" value="NAD(P)-binding Rossmann-like Domain"/>
    <property type="match status" value="1"/>
</dbReference>
<dbReference type="PANTHER" id="PTHR13812:SF19">
    <property type="entry name" value="KETIMINE REDUCTASE MU-CRYSTALLIN"/>
    <property type="match status" value="1"/>
</dbReference>
<comment type="similarity">
    <text evidence="1">Belongs to the ornithine cyclodeaminase/mu-crystallin family.</text>
</comment>
<organism evidence="2 3">
    <name type="scientific">Postia placenta MAD-698-R-SB12</name>
    <dbReference type="NCBI Taxonomy" id="670580"/>
    <lineage>
        <taxon>Eukaryota</taxon>
        <taxon>Fungi</taxon>
        <taxon>Dikarya</taxon>
        <taxon>Basidiomycota</taxon>
        <taxon>Agaricomycotina</taxon>
        <taxon>Agaricomycetes</taxon>
        <taxon>Polyporales</taxon>
        <taxon>Adustoporiaceae</taxon>
        <taxon>Rhodonia</taxon>
    </lineage>
</organism>
<proteinExistence type="inferred from homology"/>
<dbReference type="InterPro" id="IPR023401">
    <property type="entry name" value="ODC_N"/>
</dbReference>
<dbReference type="GO" id="GO:0005737">
    <property type="term" value="C:cytoplasm"/>
    <property type="evidence" value="ECO:0007669"/>
    <property type="project" value="TreeGrafter"/>
</dbReference>
<sequence length="365" mass="38658">MSLLVLSASDVEAITSRFSPDDLTSLMAQVFYRLSRSTVDSTHSEIQQPQRIGLSLTNHIALFMPSSIASMGAAVKVVSVPTPAAPLAVKDRGLPASTVVLDGTSGTVRAVVNARHLTALRNAAGSLLATRLLLPPTASPRSLLAFGAGAQIAAHIALFLRYYPSIRSCAVVNRSRNARLTRLVTKLAAGYPEVTFTVGVLPSSGEGHEDVDLETVVHNADIIITATSATTPLFPSKYVKPGTHLCLIGSYKPEMHEVDTDLVKRAGKVVVDSRDACLHEAGELLSAGLGRSNLMELGQLLHLPDSDGAGWVAENERVNMVRAAGDVTIFKSVGVGIQDVAMAFAVVSRAERDGIGSRIDDFDNE</sequence>
<evidence type="ECO:0000313" key="3">
    <source>
        <dbReference type="Proteomes" id="UP000194127"/>
    </source>
</evidence>
<dbReference type="Proteomes" id="UP000194127">
    <property type="component" value="Unassembled WGS sequence"/>
</dbReference>
<accession>A0A1X6N2S4</accession>
<dbReference type="EMBL" id="KZ110596">
    <property type="protein sequence ID" value="OSX62810.1"/>
    <property type="molecule type" value="Genomic_DNA"/>
</dbReference>
<dbReference type="InterPro" id="IPR003462">
    <property type="entry name" value="ODC_Mu_crystall"/>
</dbReference>
<protein>
    <recommendedName>
        <fullName evidence="4">Ornithine cyclodeaminase</fullName>
    </recommendedName>
</protein>
<evidence type="ECO:0000256" key="1">
    <source>
        <dbReference type="ARBA" id="ARBA00008903"/>
    </source>
</evidence>
<dbReference type="PANTHER" id="PTHR13812">
    <property type="entry name" value="KETIMINE REDUCTASE MU-CRYSTALLIN"/>
    <property type="match status" value="1"/>
</dbReference>
<dbReference type="Pfam" id="PF02423">
    <property type="entry name" value="OCD_Mu_crystall"/>
    <property type="match status" value="1"/>
</dbReference>
<dbReference type="Gene3D" id="3.30.1780.10">
    <property type="entry name" value="ornithine cyclodeaminase, domain 1"/>
    <property type="match status" value="1"/>
</dbReference>